<keyword evidence="2" id="KW-1133">Transmembrane helix</keyword>
<dbReference type="RefSeq" id="XP_070919329.1">
    <property type="nucleotide sequence ID" value="XM_071063228.1"/>
</dbReference>
<accession>A0ABQ0GIL2</accession>
<name>A0ABQ0GIL2_9PEZI</name>
<evidence type="ECO:0000256" key="1">
    <source>
        <dbReference type="SAM" id="MobiDB-lite"/>
    </source>
</evidence>
<feature type="compositionally biased region" description="Low complexity" evidence="1">
    <location>
        <begin position="236"/>
        <end position="245"/>
    </location>
</feature>
<feature type="transmembrane region" description="Helical" evidence="2">
    <location>
        <begin position="94"/>
        <end position="120"/>
    </location>
</feature>
<keyword evidence="4" id="KW-1185">Reference proteome</keyword>
<feature type="transmembrane region" description="Helical" evidence="2">
    <location>
        <begin position="21"/>
        <end position="43"/>
    </location>
</feature>
<feature type="region of interest" description="Disordered" evidence="1">
    <location>
        <begin position="314"/>
        <end position="354"/>
    </location>
</feature>
<evidence type="ECO:0000313" key="3">
    <source>
        <dbReference type="EMBL" id="GAB1317598.1"/>
    </source>
</evidence>
<protein>
    <submittedName>
        <fullName evidence="3">Transmembrane protein</fullName>
    </submittedName>
</protein>
<keyword evidence="2" id="KW-0472">Membrane</keyword>
<keyword evidence="2 3" id="KW-0812">Transmembrane</keyword>
<organism evidence="3 4">
    <name type="scientific">Madurella fahalii</name>
    <dbReference type="NCBI Taxonomy" id="1157608"/>
    <lineage>
        <taxon>Eukaryota</taxon>
        <taxon>Fungi</taxon>
        <taxon>Dikarya</taxon>
        <taxon>Ascomycota</taxon>
        <taxon>Pezizomycotina</taxon>
        <taxon>Sordariomycetes</taxon>
        <taxon>Sordariomycetidae</taxon>
        <taxon>Sordariales</taxon>
        <taxon>Sordariales incertae sedis</taxon>
        <taxon>Madurella</taxon>
    </lineage>
</organism>
<proteinExistence type="predicted"/>
<reference evidence="3 4" key="1">
    <citation type="submission" date="2024-09" db="EMBL/GenBank/DDBJ databases">
        <title>Itraconazole resistance in Madurella fahalii resulting from another homologue of gene encoding cytochrome P450 14-alpha sterol demethylase (CYP51).</title>
        <authorList>
            <person name="Yoshioka I."/>
            <person name="Fahal A.H."/>
            <person name="Kaneko S."/>
            <person name="Yaguchi T."/>
        </authorList>
    </citation>
    <scope>NUCLEOTIDE SEQUENCE [LARGE SCALE GENOMIC DNA]</scope>
    <source>
        <strain evidence="3 4">IFM 68171</strain>
    </source>
</reference>
<feature type="transmembrane region" description="Helical" evidence="2">
    <location>
        <begin position="63"/>
        <end position="82"/>
    </location>
</feature>
<feature type="region of interest" description="Disordered" evidence="1">
    <location>
        <begin position="224"/>
        <end position="245"/>
    </location>
</feature>
<evidence type="ECO:0000256" key="2">
    <source>
        <dbReference type="SAM" id="Phobius"/>
    </source>
</evidence>
<sequence>MSIDLDQVLYARARWRKTILVPLWTFQIMVLLCLMGIFAYRLAETFEHYREQQKMGQVPMVEVVWEATNVGFNLISLVLNFIEIARKATERLTPFLMLCTHVIKLTLAFAVLALDIVAYLQRMDGHYSTIGLSLDCGLLAATLATFVYTLTTYRRLLKYETYHLTANGAPQQLGGRGGHGGGVELTLGHKHSISNPVPRVSVTAVTTQFYNREYDTAYPSQTMTTRHDPVYQSPPATATTTTTTTTTALKTEIDRAIGNEFGWGSRSVSNASSGAAKAALGRTGSVVLGSGKVPVHHGMTAVPELHRAHSWRVEEEGAEDNGVGGDGGGGGSGPPNVRDGEAGEEDREALLPGK</sequence>
<feature type="compositionally biased region" description="Gly residues" evidence="1">
    <location>
        <begin position="322"/>
        <end position="333"/>
    </location>
</feature>
<dbReference type="EMBL" id="BAAFSV010000004">
    <property type="protein sequence ID" value="GAB1317598.1"/>
    <property type="molecule type" value="Genomic_DNA"/>
</dbReference>
<feature type="transmembrane region" description="Helical" evidence="2">
    <location>
        <begin position="126"/>
        <end position="150"/>
    </location>
</feature>
<comment type="caution">
    <text evidence="3">The sequence shown here is derived from an EMBL/GenBank/DDBJ whole genome shotgun (WGS) entry which is preliminary data.</text>
</comment>
<dbReference type="GeneID" id="98178551"/>
<dbReference type="Proteomes" id="UP001628179">
    <property type="component" value="Unassembled WGS sequence"/>
</dbReference>
<gene>
    <name evidence="3" type="ORF">MFIFM68171_07808</name>
</gene>
<evidence type="ECO:0000313" key="4">
    <source>
        <dbReference type="Proteomes" id="UP001628179"/>
    </source>
</evidence>